<evidence type="ECO:0000313" key="5">
    <source>
        <dbReference type="EMBL" id="SHE71658.1"/>
    </source>
</evidence>
<feature type="transmembrane region" description="Helical" evidence="2">
    <location>
        <begin position="51"/>
        <end position="74"/>
    </location>
</feature>
<evidence type="ECO:0000259" key="3">
    <source>
        <dbReference type="Pfam" id="PF00884"/>
    </source>
</evidence>
<dbReference type="EMBL" id="FQUJ01000004">
    <property type="protein sequence ID" value="SHE71658.1"/>
    <property type="molecule type" value="Genomic_DNA"/>
</dbReference>
<evidence type="ECO:0000256" key="1">
    <source>
        <dbReference type="ARBA" id="ARBA00008779"/>
    </source>
</evidence>
<keyword evidence="2" id="KW-0472">Membrane</keyword>
<dbReference type="Pfam" id="PF00884">
    <property type="entry name" value="Sulfatase"/>
    <property type="match status" value="1"/>
</dbReference>
<name>A0A1M4VRV7_9GAMM</name>
<dbReference type="AlphaFoldDB" id="A0A1M4VRV7"/>
<reference evidence="5 6" key="1">
    <citation type="submission" date="2016-11" db="EMBL/GenBank/DDBJ databases">
        <authorList>
            <person name="Jaros S."/>
            <person name="Januszkiewicz K."/>
            <person name="Wedrychowicz H."/>
        </authorList>
    </citation>
    <scope>NUCLEOTIDE SEQUENCE [LARGE SCALE GENOMIC DNA]</scope>
    <source>
        <strain evidence="5 6">DSM 19980</strain>
    </source>
</reference>
<evidence type="ECO:0000313" key="6">
    <source>
        <dbReference type="Proteomes" id="UP000184346"/>
    </source>
</evidence>
<organism evidence="5 6">
    <name type="scientific">Modicisalibacter ilicicola DSM 19980</name>
    <dbReference type="NCBI Taxonomy" id="1121942"/>
    <lineage>
        <taxon>Bacteria</taxon>
        <taxon>Pseudomonadati</taxon>
        <taxon>Pseudomonadota</taxon>
        <taxon>Gammaproteobacteria</taxon>
        <taxon>Oceanospirillales</taxon>
        <taxon>Halomonadaceae</taxon>
        <taxon>Modicisalibacter</taxon>
    </lineage>
</organism>
<dbReference type="RefSeq" id="WP_072820241.1">
    <property type="nucleotide sequence ID" value="NZ_FQUJ01000004.1"/>
</dbReference>
<dbReference type="CDD" id="cd16148">
    <property type="entry name" value="sulfatase_like"/>
    <property type="match status" value="1"/>
</dbReference>
<feature type="transmembrane region" description="Helical" evidence="2">
    <location>
        <begin position="12"/>
        <end position="31"/>
    </location>
</feature>
<dbReference type="PANTHER" id="PTHR42693">
    <property type="entry name" value="ARYLSULFATASE FAMILY MEMBER"/>
    <property type="match status" value="1"/>
</dbReference>
<dbReference type="Pfam" id="PF11893">
    <property type="entry name" value="DUF3413"/>
    <property type="match status" value="1"/>
</dbReference>
<dbReference type="PANTHER" id="PTHR42693:SF33">
    <property type="entry name" value="ARYLSULFATASE"/>
    <property type="match status" value="1"/>
</dbReference>
<feature type="transmembrane region" description="Helical" evidence="2">
    <location>
        <begin position="81"/>
        <end position="106"/>
    </location>
</feature>
<dbReference type="PIRSF" id="PIRSF004950">
    <property type="entry name" value="Mmb_sulf_HI0842"/>
    <property type="match status" value="1"/>
</dbReference>
<feature type="domain" description="Inner membrane protein YejM N-terminal" evidence="4">
    <location>
        <begin position="9"/>
        <end position="249"/>
    </location>
</feature>
<dbReference type="SUPFAM" id="SSF53649">
    <property type="entry name" value="Alkaline phosphatase-like"/>
    <property type="match status" value="1"/>
</dbReference>
<feature type="transmembrane region" description="Helical" evidence="2">
    <location>
        <begin position="165"/>
        <end position="187"/>
    </location>
</feature>
<sequence>MSDTLLSPRRQRLRASLAFALVNLLPVWLIALRYVPYLEVPGDVLGVSYLILTWTGHFALLVLLAWIPLGLLALVVPRRVLWLPAALLATAGLWLLLLDTGVYAQYRFHINHFMVSLFLNDKNGDIFSFTLSTWLTVGGIALGLLIAEAWLAARLFASPRTWRLPLWRGVTLLMVAMIASHAVHVVADARYRKSVTQQVGIYPLLFPATAKDFMKEHGWLDPRAARADQVNLNRQTADTLRWPKAPLECTPGDDPPNVLFILIDSWRHDEYGPGNTPAMHAALADEGRRYTNHYSGGNATRTGVMSLFYGLTGNYYRLLQDTQTPSLLVSRLQEQGYDLGIFSSASLDSVGFDRSIFASVAELPSAAPGDTPVARDRNMTKAWLDWQAKRRRENTPAPWLSLLFYDAPHGYSVPERMELPFQPAAATMDYLKLGPDTDPAPYRNLHRNAVYFDDQLIARVIEDLKTSGEWDDTVLVVTGDHGQSFNDFGHNYWGHNSHFAAPQIRVPMILHGPGIASGEHDGTTSHLDAVPTLMRHVLGCSNPSSDYSHGRDMLQADLDHDWVVASSYLDYAVIEKERITVIDGTGGWRVVDRRLDPLEETISPAVFEAMQALKRFYAQ</sequence>
<feature type="transmembrane region" description="Helical" evidence="2">
    <location>
        <begin position="126"/>
        <end position="153"/>
    </location>
</feature>
<feature type="domain" description="Sulfatase N-terminal" evidence="3">
    <location>
        <begin position="256"/>
        <end position="537"/>
    </location>
</feature>
<protein>
    <submittedName>
        <fullName evidence="5">Uncharacterized protein</fullName>
    </submittedName>
</protein>
<dbReference type="OrthoDB" id="9803751at2"/>
<dbReference type="Proteomes" id="UP000184346">
    <property type="component" value="Unassembled WGS sequence"/>
</dbReference>
<keyword evidence="2" id="KW-1133">Transmembrane helix</keyword>
<dbReference type="STRING" id="1121942.SAMN02745148_00942"/>
<dbReference type="Gene3D" id="3.40.720.10">
    <property type="entry name" value="Alkaline Phosphatase, subunit A"/>
    <property type="match status" value="1"/>
</dbReference>
<dbReference type="InterPro" id="IPR024588">
    <property type="entry name" value="YejM_N"/>
</dbReference>
<evidence type="ECO:0000256" key="2">
    <source>
        <dbReference type="SAM" id="Phobius"/>
    </source>
</evidence>
<dbReference type="InterPro" id="IPR050738">
    <property type="entry name" value="Sulfatase"/>
</dbReference>
<accession>A0A1M4VRV7</accession>
<keyword evidence="2" id="KW-0812">Transmembrane</keyword>
<proteinExistence type="inferred from homology"/>
<keyword evidence="6" id="KW-1185">Reference proteome</keyword>
<dbReference type="InterPro" id="IPR000917">
    <property type="entry name" value="Sulfatase_N"/>
</dbReference>
<comment type="similarity">
    <text evidence="1">Belongs to the sulfatase family.</text>
</comment>
<gene>
    <name evidence="5" type="ORF">SAMN02745148_00942</name>
</gene>
<dbReference type="GO" id="GO:0004065">
    <property type="term" value="F:arylsulfatase activity"/>
    <property type="evidence" value="ECO:0007669"/>
    <property type="project" value="TreeGrafter"/>
</dbReference>
<evidence type="ECO:0000259" key="4">
    <source>
        <dbReference type="Pfam" id="PF11893"/>
    </source>
</evidence>
<dbReference type="InterPro" id="IPR012159">
    <property type="entry name" value="YejM-like"/>
</dbReference>
<dbReference type="InterPro" id="IPR017850">
    <property type="entry name" value="Alkaline_phosphatase_core_sf"/>
</dbReference>